<comment type="caution">
    <text evidence="10">The sequence shown here is derived from an EMBL/GenBank/DDBJ whole genome shotgun (WGS) entry which is preliminary data.</text>
</comment>
<keyword evidence="6" id="KW-0645">Protease</keyword>
<evidence type="ECO:0000256" key="2">
    <source>
        <dbReference type="ARBA" id="ARBA00001946"/>
    </source>
</evidence>
<evidence type="ECO:0000256" key="4">
    <source>
        <dbReference type="ARBA" id="ARBA00008236"/>
    </source>
</evidence>
<dbReference type="PANTHER" id="PTHR34448">
    <property type="entry name" value="AMINOPEPTIDASE"/>
    <property type="match status" value="1"/>
</dbReference>
<dbReference type="InterPro" id="IPR052170">
    <property type="entry name" value="M29_Exopeptidase"/>
</dbReference>
<dbReference type="InterPro" id="IPR000787">
    <property type="entry name" value="Peptidase_M29"/>
</dbReference>
<comment type="similarity">
    <text evidence="4">Belongs to the peptidase M29 family.</text>
</comment>
<evidence type="ECO:0000256" key="6">
    <source>
        <dbReference type="ARBA" id="ARBA00022670"/>
    </source>
</evidence>
<evidence type="ECO:0000256" key="3">
    <source>
        <dbReference type="ARBA" id="ARBA00001947"/>
    </source>
</evidence>
<dbReference type="RefSeq" id="WP_241712107.1">
    <property type="nucleotide sequence ID" value="NZ_JALBUF010000001.1"/>
</dbReference>
<evidence type="ECO:0000256" key="1">
    <source>
        <dbReference type="ARBA" id="ARBA00001941"/>
    </source>
</evidence>
<dbReference type="Proteomes" id="UP001139263">
    <property type="component" value="Unassembled WGS sequence"/>
</dbReference>
<dbReference type="EC" id="3.4.11.-" evidence="10"/>
<dbReference type="Gene3D" id="3.40.1830.10">
    <property type="entry name" value="Thermophilic metalloprotease (M29)"/>
    <property type="match status" value="1"/>
</dbReference>
<name>A0A9X1V792_9BACL</name>
<dbReference type="PANTHER" id="PTHR34448:SF1">
    <property type="entry name" value="BLL6088 PROTEIN"/>
    <property type="match status" value="1"/>
</dbReference>
<dbReference type="EMBL" id="JALBUF010000001">
    <property type="protein sequence ID" value="MCI0182520.1"/>
    <property type="molecule type" value="Genomic_DNA"/>
</dbReference>
<evidence type="ECO:0000256" key="9">
    <source>
        <dbReference type="ARBA" id="ARBA00023049"/>
    </source>
</evidence>
<keyword evidence="5 10" id="KW-0031">Aminopeptidase</keyword>
<protein>
    <submittedName>
        <fullName evidence="10">Aminopeptidase PepS</fullName>
        <ecNumber evidence="10">3.4.11.-</ecNumber>
    </submittedName>
</protein>
<dbReference type="InterPro" id="IPR035097">
    <property type="entry name" value="M29_N-terminal"/>
</dbReference>
<proteinExistence type="inferred from homology"/>
<dbReference type="AlphaFoldDB" id="A0A9X1V792"/>
<organism evidence="10 11">
    <name type="scientific">Sulfoacidibacillus ferrooxidans</name>
    <dbReference type="NCBI Taxonomy" id="2005001"/>
    <lineage>
        <taxon>Bacteria</taxon>
        <taxon>Bacillati</taxon>
        <taxon>Bacillota</taxon>
        <taxon>Bacilli</taxon>
        <taxon>Bacillales</taxon>
        <taxon>Alicyclobacillaceae</taxon>
        <taxon>Sulfoacidibacillus</taxon>
    </lineage>
</organism>
<reference evidence="10" key="1">
    <citation type="submission" date="2022-03" db="EMBL/GenBank/DDBJ databases">
        <title>Draft Genome Sequence of Firmicute Strain S0AB, a Heterotrophic Iron/Sulfur-Oxidizing Extreme Acidophile.</title>
        <authorList>
            <person name="Vergara E."/>
            <person name="Pakostova E."/>
            <person name="Johnson D.B."/>
            <person name="Holmes D.S."/>
        </authorList>
    </citation>
    <scope>NUCLEOTIDE SEQUENCE</scope>
    <source>
        <strain evidence="10">S0AB</strain>
    </source>
</reference>
<comment type="cofactor">
    <cofactor evidence="1">
        <name>Co(2+)</name>
        <dbReference type="ChEBI" id="CHEBI:48828"/>
    </cofactor>
</comment>
<evidence type="ECO:0000256" key="7">
    <source>
        <dbReference type="ARBA" id="ARBA00022723"/>
    </source>
</evidence>
<dbReference type="GO" id="GO:0006508">
    <property type="term" value="P:proteolysis"/>
    <property type="evidence" value="ECO:0007669"/>
    <property type="project" value="UniProtKB-KW"/>
</dbReference>
<accession>A0A9X1V792</accession>
<keyword evidence="8 10" id="KW-0378">Hydrolase</keyword>
<gene>
    <name evidence="10" type="primary">pepS</name>
    <name evidence="10" type="ORF">MM817_00780</name>
</gene>
<evidence type="ECO:0000256" key="5">
    <source>
        <dbReference type="ARBA" id="ARBA00022438"/>
    </source>
</evidence>
<keyword evidence="9" id="KW-0482">Metalloprotease</keyword>
<evidence type="ECO:0000256" key="8">
    <source>
        <dbReference type="ARBA" id="ARBA00022801"/>
    </source>
</evidence>
<dbReference type="GO" id="GO:0008237">
    <property type="term" value="F:metallopeptidase activity"/>
    <property type="evidence" value="ECO:0007669"/>
    <property type="project" value="UniProtKB-KW"/>
</dbReference>
<evidence type="ECO:0000313" key="10">
    <source>
        <dbReference type="EMBL" id="MCI0182520.1"/>
    </source>
</evidence>
<dbReference type="Pfam" id="PF02073">
    <property type="entry name" value="Peptidase_M29"/>
    <property type="match status" value="1"/>
</dbReference>
<comment type="cofactor">
    <cofactor evidence="2">
        <name>Mg(2+)</name>
        <dbReference type="ChEBI" id="CHEBI:18420"/>
    </cofactor>
</comment>
<comment type="cofactor">
    <cofactor evidence="3">
        <name>Zn(2+)</name>
        <dbReference type="ChEBI" id="CHEBI:29105"/>
    </cofactor>
</comment>
<sequence length="373" mass="42375">MADARAQKLAKLIVEYSCAVKPGEKILIEMFGPSTDLGKEIVKATYQAGGLPFVHIREQRVWRDWLMEITEEQLHIASEVDRALMEKMDCYVGLRGSENINEYADVPSDKMALFDTFYGTPVHSEARVKGTRWCVLRYPNASMAQLANMSVEAFEDFYYQVCTLDYSRMKVAMNSLKQLMEQTDKVHIVGPGATDLRFSIKGIPAVPCAGELNIPDGEVFTAPVRESVNGVIEFNTPSPYRGYVFENIRLTFENGKIIKAEANDTKRINHIFDADEGARYVGEFSFGLNPYIKEPMKDILFDEKIDGSFHFTPGNCYDEAYNGNHSSIHWDLVCIQRPEYGGGEIYFDDRLIRKDGRFVIPELDQLNPEHLQS</sequence>
<keyword evidence="7" id="KW-0479">Metal-binding</keyword>
<keyword evidence="11" id="KW-1185">Reference proteome</keyword>
<dbReference type="GO" id="GO:0046872">
    <property type="term" value="F:metal ion binding"/>
    <property type="evidence" value="ECO:0007669"/>
    <property type="project" value="UniProtKB-KW"/>
</dbReference>
<dbReference type="GO" id="GO:0004177">
    <property type="term" value="F:aminopeptidase activity"/>
    <property type="evidence" value="ECO:0007669"/>
    <property type="project" value="UniProtKB-KW"/>
</dbReference>
<dbReference type="SUPFAM" id="SSF144052">
    <property type="entry name" value="Thermophilic metalloprotease-like"/>
    <property type="match status" value="1"/>
</dbReference>
<evidence type="ECO:0000313" key="11">
    <source>
        <dbReference type="Proteomes" id="UP001139263"/>
    </source>
</evidence>